<feature type="region of interest" description="Disordered" evidence="5">
    <location>
        <begin position="281"/>
        <end position="301"/>
    </location>
</feature>
<dbReference type="GO" id="GO:0051493">
    <property type="term" value="P:regulation of cytoskeleton organization"/>
    <property type="evidence" value="ECO:0007669"/>
    <property type="project" value="TreeGrafter"/>
</dbReference>
<evidence type="ECO:0000256" key="1">
    <source>
        <dbReference type="ARBA" id="ARBA00004141"/>
    </source>
</evidence>
<feature type="transmembrane region" description="Helical" evidence="6">
    <location>
        <begin position="470"/>
        <end position="491"/>
    </location>
</feature>
<keyword evidence="9" id="KW-1185">Reference proteome</keyword>
<feature type="transmembrane region" description="Helical" evidence="6">
    <location>
        <begin position="408"/>
        <end position="431"/>
    </location>
</feature>
<evidence type="ECO:0000256" key="3">
    <source>
        <dbReference type="ARBA" id="ARBA00022989"/>
    </source>
</evidence>
<dbReference type="GO" id="GO:0008017">
    <property type="term" value="F:microtubule binding"/>
    <property type="evidence" value="ECO:0007669"/>
    <property type="project" value="TreeGrafter"/>
</dbReference>
<keyword evidence="2 6" id="KW-0812">Transmembrane</keyword>
<dbReference type="GO" id="GO:0005930">
    <property type="term" value="C:axoneme"/>
    <property type="evidence" value="ECO:0007669"/>
    <property type="project" value="TreeGrafter"/>
</dbReference>
<feature type="region of interest" description="Disordered" evidence="5">
    <location>
        <begin position="325"/>
        <end position="359"/>
    </location>
</feature>
<dbReference type="Gene3D" id="1.10.418.10">
    <property type="entry name" value="Calponin-like domain"/>
    <property type="match status" value="1"/>
</dbReference>
<evidence type="ECO:0000256" key="4">
    <source>
        <dbReference type="ARBA" id="ARBA00023136"/>
    </source>
</evidence>
<feature type="region of interest" description="Disordered" evidence="5">
    <location>
        <begin position="235"/>
        <end position="261"/>
    </location>
</feature>
<name>A0A8K0A5G0_BRALA</name>
<feature type="transmembrane region" description="Helical" evidence="6">
    <location>
        <begin position="438"/>
        <end position="458"/>
    </location>
</feature>
<keyword evidence="3 6" id="KW-1133">Transmembrane helix</keyword>
<dbReference type="InterPro" id="IPR010441">
    <property type="entry name" value="CH_2"/>
</dbReference>
<dbReference type="Pfam" id="PF10176">
    <property type="entry name" value="NEDD4_Bsd2"/>
    <property type="match status" value="2"/>
</dbReference>
<evidence type="ECO:0000313" key="9">
    <source>
        <dbReference type="Proteomes" id="UP000838412"/>
    </source>
</evidence>
<dbReference type="Proteomes" id="UP000838412">
    <property type="component" value="Chromosome 6"/>
</dbReference>
<dbReference type="EMBL" id="OV696691">
    <property type="protein sequence ID" value="CAH1267831.1"/>
    <property type="molecule type" value="Genomic_DNA"/>
</dbReference>
<evidence type="ECO:0000256" key="2">
    <source>
        <dbReference type="ARBA" id="ARBA00022692"/>
    </source>
</evidence>
<dbReference type="PANTHER" id="PTHR12509">
    <property type="entry name" value="SPERMATOGENESIS-ASSOCIATED 4-RELATED"/>
    <property type="match status" value="1"/>
</dbReference>
<proteinExistence type="predicted"/>
<gene>
    <name evidence="8" type="primary">SPATA4</name>
    <name evidence="8" type="ORF">BLAG_LOCUS21011</name>
</gene>
<dbReference type="InterPro" id="IPR019325">
    <property type="entry name" value="NEDD4/Bsd2"/>
</dbReference>
<evidence type="ECO:0000256" key="5">
    <source>
        <dbReference type="SAM" id="MobiDB-lite"/>
    </source>
</evidence>
<feature type="domain" description="CH-like" evidence="7">
    <location>
        <begin position="53"/>
        <end position="130"/>
    </location>
</feature>
<evidence type="ECO:0000313" key="8">
    <source>
        <dbReference type="EMBL" id="CAH1267831.1"/>
    </source>
</evidence>
<comment type="subcellular location">
    <subcellularLocation>
        <location evidence="1">Membrane</location>
        <topology evidence="1">Multi-pass membrane protein</topology>
    </subcellularLocation>
</comment>
<dbReference type="InterPro" id="IPR036872">
    <property type="entry name" value="CH_dom_sf"/>
</dbReference>
<sequence length="510" mass="57103">MSFQHAPKKAGLPREVLKWLQSLDLTYSVKNVRRAGAPLPDRHPVLGDGEYPSMDFSNGFLVAEIFSWYYPQSIQMHSYDNGTSLPTKLGNWSQLERVFVKHSLDIPKELIDGTIHSKPGAAELLVQQTYTILTNRIVKNLPSEQEQIDFTDRSYQLTLPMHARSTVSQALKNNLKITEFMTDPNVITCQEKAQQLIHKHQQHRVQERVEDPVRFDIQPSIGELAVRIAPAESTQPAAEYSGLQPPKAKVPQPPPKSLEPVPSRTVAFKEISVSQMGKPTLVRPGVKEDTGASSMDRGTRYQPLTNEEESEVTMEMSRPLTVALVVPPPSPAETQPGTPEESDHEEDRLDASAQPAPPPYSEVAAKLPTYEEATKITDSNGQVTETLSSDDESVSGTARDMTVGNDSIFFLSFVFAFLFNWIGFLMAYCLSSSAAGRLGALSGFGLSLVKWILIFKHSQCCTDIVDSQTWLWWILIVLGVMICLQGLFNYVRVRRQAIQGNNRHYLFFYY</sequence>
<dbReference type="PANTHER" id="PTHR12509:SF8">
    <property type="entry name" value="SPERMATOGENESIS-ASSOCIATED PROTEIN 4"/>
    <property type="match status" value="1"/>
</dbReference>
<dbReference type="InterPro" id="IPR052111">
    <property type="entry name" value="Spermatogenesis_Ciliary_MAP"/>
</dbReference>
<dbReference type="AlphaFoldDB" id="A0A8K0A5G0"/>
<protein>
    <submittedName>
        <fullName evidence="8">SPATA4 protein</fullName>
    </submittedName>
</protein>
<dbReference type="CDD" id="cd22212">
    <property type="entry name" value="NDFIP-like"/>
    <property type="match status" value="1"/>
</dbReference>
<evidence type="ECO:0000259" key="7">
    <source>
        <dbReference type="Pfam" id="PF06294"/>
    </source>
</evidence>
<evidence type="ECO:0000256" key="6">
    <source>
        <dbReference type="SAM" id="Phobius"/>
    </source>
</evidence>
<dbReference type="Pfam" id="PF06294">
    <property type="entry name" value="CH_2"/>
    <property type="match status" value="1"/>
</dbReference>
<organism evidence="8 9">
    <name type="scientific">Branchiostoma lanceolatum</name>
    <name type="common">Common lancelet</name>
    <name type="synonym">Amphioxus lanceolatum</name>
    <dbReference type="NCBI Taxonomy" id="7740"/>
    <lineage>
        <taxon>Eukaryota</taxon>
        <taxon>Metazoa</taxon>
        <taxon>Chordata</taxon>
        <taxon>Cephalochordata</taxon>
        <taxon>Leptocardii</taxon>
        <taxon>Amphioxiformes</taxon>
        <taxon>Branchiostomatidae</taxon>
        <taxon>Branchiostoma</taxon>
    </lineage>
</organism>
<dbReference type="GO" id="GO:0030001">
    <property type="term" value="P:metal ion transport"/>
    <property type="evidence" value="ECO:0007669"/>
    <property type="project" value="InterPro"/>
</dbReference>
<reference evidence="8" key="1">
    <citation type="submission" date="2022-01" db="EMBL/GenBank/DDBJ databases">
        <authorList>
            <person name="Braso-Vives M."/>
        </authorList>
    </citation>
    <scope>NUCLEOTIDE SEQUENCE</scope>
</reference>
<dbReference type="GO" id="GO:0007034">
    <property type="term" value="P:vacuolar transport"/>
    <property type="evidence" value="ECO:0007669"/>
    <property type="project" value="InterPro"/>
</dbReference>
<keyword evidence="4 6" id="KW-0472">Membrane</keyword>
<accession>A0A8K0A5G0</accession>
<dbReference type="OrthoDB" id="62528at2759"/>
<dbReference type="GO" id="GO:0016020">
    <property type="term" value="C:membrane"/>
    <property type="evidence" value="ECO:0007669"/>
    <property type="project" value="UniProtKB-SubCell"/>
</dbReference>